<dbReference type="PANTHER" id="PTHR33695:SF1">
    <property type="entry name" value="LIPOPROTEIN SIGNAL PEPTIDASE"/>
    <property type="match status" value="1"/>
</dbReference>
<evidence type="ECO:0000256" key="3">
    <source>
        <dbReference type="ARBA" id="ARBA00022670"/>
    </source>
</evidence>
<evidence type="ECO:0000256" key="8">
    <source>
        <dbReference type="ARBA" id="ARBA00023136"/>
    </source>
</evidence>
<keyword evidence="13" id="KW-1185">Reference proteome</keyword>
<evidence type="ECO:0000256" key="2">
    <source>
        <dbReference type="ARBA" id="ARBA00022475"/>
    </source>
</evidence>
<dbReference type="HAMAP" id="MF_00161">
    <property type="entry name" value="LspA"/>
    <property type="match status" value="1"/>
</dbReference>
<feature type="transmembrane region" description="Helical" evidence="9">
    <location>
        <begin position="103"/>
        <end position="120"/>
    </location>
</feature>
<evidence type="ECO:0000313" key="13">
    <source>
        <dbReference type="Proteomes" id="UP000596427"/>
    </source>
</evidence>
<evidence type="ECO:0000256" key="4">
    <source>
        <dbReference type="ARBA" id="ARBA00022692"/>
    </source>
</evidence>
<dbReference type="Pfam" id="PF01252">
    <property type="entry name" value="Peptidase_A8"/>
    <property type="match status" value="1"/>
</dbReference>
<dbReference type="KEGG" id="xdi:EZH22_08680"/>
<dbReference type="EMBL" id="CP063362">
    <property type="protein sequence ID" value="QRG08349.1"/>
    <property type="molecule type" value="Genomic_DNA"/>
</dbReference>
<feature type="active site" evidence="9">
    <location>
        <position position="148"/>
    </location>
</feature>
<keyword evidence="6 9" id="KW-0378">Hydrolase</keyword>
<evidence type="ECO:0000256" key="9">
    <source>
        <dbReference type="HAMAP-Rule" id="MF_00161"/>
    </source>
</evidence>
<protein>
    <recommendedName>
        <fullName evidence="9">Lipoprotein signal peptidase</fullName>
        <ecNumber evidence="9">3.4.23.36</ecNumber>
    </recommendedName>
    <alternativeName>
        <fullName evidence="9">Prolipoprotein signal peptidase</fullName>
    </alternativeName>
    <alternativeName>
        <fullName evidence="9">Signal peptidase II</fullName>
        <shortName evidence="9">SPase II</shortName>
    </alternativeName>
</protein>
<dbReference type="Proteomes" id="UP000596427">
    <property type="component" value="Chromosome"/>
</dbReference>
<evidence type="ECO:0000256" key="5">
    <source>
        <dbReference type="ARBA" id="ARBA00022750"/>
    </source>
</evidence>
<dbReference type="EC" id="3.4.23.36" evidence="9"/>
<comment type="caution">
    <text evidence="9">Lacks conserved residue(s) required for the propagation of feature annotation.</text>
</comment>
<dbReference type="NCBIfam" id="TIGR00077">
    <property type="entry name" value="lspA"/>
    <property type="match status" value="1"/>
</dbReference>
<dbReference type="PANTHER" id="PTHR33695">
    <property type="entry name" value="LIPOPROTEIN SIGNAL PEPTIDASE"/>
    <property type="match status" value="1"/>
</dbReference>
<dbReference type="GO" id="GO:0004190">
    <property type="term" value="F:aspartic-type endopeptidase activity"/>
    <property type="evidence" value="ECO:0007669"/>
    <property type="project" value="UniProtKB-UniRule"/>
</dbReference>
<sequence length="187" mass="20606">MPPARRPSEVSVQRRRIVFGLLVALLVLVADQATKSLVIAWAERWPAQLHPVTPFLDFVALWNYGISYGLFPQGETGRWVLVAIKVVAALLFSVWLTRARGRLEALALGMLIGGAIGNAVDRVVYGAVFDFISLHAFGYRWYVFNVADVAVVVGVGLLLYDAFFSRASKLPPSDLPMAPKPEAEREP</sequence>
<comment type="catalytic activity">
    <reaction evidence="9 10">
        <text>Release of signal peptides from bacterial membrane prolipoproteins. Hydrolyzes -Xaa-Yaa-Zaa-|-(S,diacylglyceryl)Cys-, in which Xaa is hydrophobic (preferably Leu), and Yaa (Ala or Ser) and Zaa (Gly or Ala) have small, neutral side chains.</text>
        <dbReference type="EC" id="3.4.23.36"/>
    </reaction>
</comment>
<dbReference type="AlphaFoldDB" id="A0A974SKK8"/>
<comment type="subcellular location">
    <subcellularLocation>
        <location evidence="9">Cell membrane</location>
        <topology evidence="9">Multi-pass membrane protein</topology>
    </subcellularLocation>
</comment>
<evidence type="ECO:0000256" key="7">
    <source>
        <dbReference type="ARBA" id="ARBA00022989"/>
    </source>
</evidence>
<feature type="transmembrane region" description="Helical" evidence="9">
    <location>
        <begin position="140"/>
        <end position="160"/>
    </location>
</feature>
<evidence type="ECO:0000313" key="12">
    <source>
        <dbReference type="EMBL" id="QRG08349.1"/>
    </source>
</evidence>
<name>A0A974SKK8_9HYPH</name>
<dbReference type="GO" id="GO:0005886">
    <property type="term" value="C:plasma membrane"/>
    <property type="evidence" value="ECO:0007669"/>
    <property type="project" value="UniProtKB-SubCell"/>
</dbReference>
<keyword evidence="8 9" id="KW-0472">Membrane</keyword>
<comment type="similarity">
    <text evidence="1 9 11">Belongs to the peptidase A8 family.</text>
</comment>
<organism evidence="12 13">
    <name type="scientific">Xanthobacter dioxanivorans</name>
    <dbReference type="NCBI Taxonomy" id="2528964"/>
    <lineage>
        <taxon>Bacteria</taxon>
        <taxon>Pseudomonadati</taxon>
        <taxon>Pseudomonadota</taxon>
        <taxon>Alphaproteobacteria</taxon>
        <taxon>Hyphomicrobiales</taxon>
        <taxon>Xanthobacteraceae</taxon>
        <taxon>Xanthobacter</taxon>
    </lineage>
</organism>
<evidence type="ECO:0000256" key="10">
    <source>
        <dbReference type="RuleBase" id="RU000594"/>
    </source>
</evidence>
<gene>
    <name evidence="9" type="primary">lspA</name>
    <name evidence="12" type="ORF">EZH22_08680</name>
</gene>
<evidence type="ECO:0000256" key="11">
    <source>
        <dbReference type="RuleBase" id="RU004181"/>
    </source>
</evidence>
<keyword evidence="2 9" id="KW-1003">Cell membrane</keyword>
<dbReference type="PRINTS" id="PR00781">
    <property type="entry name" value="LIPOSIGPTASE"/>
</dbReference>
<keyword evidence="5 9" id="KW-0064">Aspartyl protease</keyword>
<proteinExistence type="inferred from homology"/>
<keyword evidence="4 9" id="KW-0812">Transmembrane</keyword>
<comment type="function">
    <text evidence="9 10">This protein specifically catalyzes the removal of signal peptides from prolipoproteins.</text>
</comment>
<dbReference type="PROSITE" id="PS00855">
    <property type="entry name" value="SPASE_II"/>
    <property type="match status" value="1"/>
</dbReference>
<dbReference type="GO" id="GO:0006508">
    <property type="term" value="P:proteolysis"/>
    <property type="evidence" value="ECO:0007669"/>
    <property type="project" value="UniProtKB-KW"/>
</dbReference>
<evidence type="ECO:0000256" key="6">
    <source>
        <dbReference type="ARBA" id="ARBA00022801"/>
    </source>
</evidence>
<feature type="transmembrane region" description="Helical" evidence="9">
    <location>
        <begin position="79"/>
        <end position="96"/>
    </location>
</feature>
<accession>A0A974SKK8</accession>
<feature type="active site" evidence="9">
    <location>
        <position position="130"/>
    </location>
</feature>
<reference evidence="12 13" key="1">
    <citation type="submission" date="2020-10" db="EMBL/GenBank/DDBJ databases">
        <title>Degradation of 1,4-Dioxane by Xanthobacter sp. YN2, via a Novel Group-2 Soluble Di-Iron Monooxygenase.</title>
        <authorList>
            <person name="Ma F."/>
            <person name="Wang Y."/>
            <person name="Yang J."/>
            <person name="Guo H."/>
            <person name="Su D."/>
            <person name="Yu L."/>
        </authorList>
    </citation>
    <scope>NUCLEOTIDE SEQUENCE [LARGE SCALE GENOMIC DNA]</scope>
    <source>
        <strain evidence="12 13">YN2</strain>
    </source>
</reference>
<keyword evidence="7 9" id="KW-1133">Transmembrane helix</keyword>
<dbReference type="InterPro" id="IPR001872">
    <property type="entry name" value="Peptidase_A8"/>
</dbReference>
<comment type="pathway">
    <text evidence="9">Protein modification; lipoprotein biosynthesis (signal peptide cleavage).</text>
</comment>
<keyword evidence="3 9" id="KW-0645">Protease</keyword>
<evidence type="ECO:0000256" key="1">
    <source>
        <dbReference type="ARBA" id="ARBA00006139"/>
    </source>
</evidence>